<organism evidence="1 2">
    <name type="scientific">Microbacterium phycohabitans</name>
    <dbReference type="NCBI Taxonomy" id="3075993"/>
    <lineage>
        <taxon>Bacteria</taxon>
        <taxon>Bacillati</taxon>
        <taxon>Actinomycetota</taxon>
        <taxon>Actinomycetes</taxon>
        <taxon>Micrococcales</taxon>
        <taxon>Microbacteriaceae</taxon>
        <taxon>Microbacterium</taxon>
    </lineage>
</organism>
<evidence type="ECO:0000313" key="2">
    <source>
        <dbReference type="Proteomes" id="UP001261125"/>
    </source>
</evidence>
<keyword evidence="2" id="KW-1185">Reference proteome</keyword>
<comment type="caution">
    <text evidence="1">The sequence shown here is derived from an EMBL/GenBank/DDBJ whole genome shotgun (WGS) entry which is preliminary data.</text>
</comment>
<dbReference type="RefSeq" id="WP_316004612.1">
    <property type="nucleotide sequence ID" value="NZ_JAWDIT010000003.1"/>
</dbReference>
<protein>
    <recommendedName>
        <fullName evidence="3">HEPN AbiU2-like domain-containing protein</fullName>
    </recommendedName>
</protein>
<evidence type="ECO:0000313" key="1">
    <source>
        <dbReference type="EMBL" id="MDU0346251.1"/>
    </source>
</evidence>
<sequence>MSKSSRPTRAMLAAIGEVAAESARVEDLMRELFSMLIDSPYGAVICAGEDLSRICQMCARVAQYNLALTDEQVEQLGTIINAIDALRDERNYFVHSRWEYVPSVRRHIGVRSQRPSPRPNGGDVDTLYYCTPDDALEIAVGFRTVAAGIERYSEQTFPNWARQRLPRRANWKKMNAFTERMLHSFFAKEPPSVV</sequence>
<reference evidence="1 2" key="1">
    <citation type="submission" date="2023-09" db="EMBL/GenBank/DDBJ databases">
        <title>Microbacterium fusihabitans sp. nov., Microbacterium phycihabitans sp. nov., and Microbacterium cervinum sp. nov., isolated from dried seaweeds of beach.</title>
        <authorList>
            <person name="Lee S.D."/>
        </authorList>
    </citation>
    <scope>NUCLEOTIDE SEQUENCE [LARGE SCALE GENOMIC DNA]</scope>
    <source>
        <strain evidence="1 2">KSW2-29</strain>
    </source>
</reference>
<evidence type="ECO:0008006" key="3">
    <source>
        <dbReference type="Google" id="ProtNLM"/>
    </source>
</evidence>
<accession>A0ABU3SNK8</accession>
<dbReference type="EMBL" id="JAWDIT010000003">
    <property type="protein sequence ID" value="MDU0346251.1"/>
    <property type="molecule type" value="Genomic_DNA"/>
</dbReference>
<proteinExistence type="predicted"/>
<dbReference type="Proteomes" id="UP001261125">
    <property type="component" value="Unassembled WGS sequence"/>
</dbReference>
<name>A0ABU3SNK8_9MICO</name>
<gene>
    <name evidence="1" type="ORF">RWH44_11125</name>
</gene>